<dbReference type="Gene3D" id="2.30.39.10">
    <property type="entry name" value="Alpha-1-antitrypsin, domain 1"/>
    <property type="match status" value="2"/>
</dbReference>
<comment type="caution">
    <text evidence="8">The sequence shown here is derived from an EMBL/GenBank/DDBJ whole genome shotgun (WGS) entry which is preliminary data.</text>
</comment>
<organism evidence="8 9">
    <name type="scientific">Melipona bicolor</name>
    <dbReference type="NCBI Taxonomy" id="60889"/>
    <lineage>
        <taxon>Eukaryota</taxon>
        <taxon>Metazoa</taxon>
        <taxon>Ecdysozoa</taxon>
        <taxon>Arthropoda</taxon>
        <taxon>Hexapoda</taxon>
        <taxon>Insecta</taxon>
        <taxon>Pterygota</taxon>
        <taxon>Neoptera</taxon>
        <taxon>Endopterygota</taxon>
        <taxon>Hymenoptera</taxon>
        <taxon>Apocrita</taxon>
        <taxon>Aculeata</taxon>
        <taxon>Apoidea</taxon>
        <taxon>Anthophila</taxon>
        <taxon>Apidae</taxon>
        <taxon>Melipona</taxon>
    </lineage>
</organism>
<protein>
    <recommendedName>
        <fullName evidence="7">Serpin domain-containing protein</fullName>
    </recommendedName>
</protein>
<dbReference type="InterPro" id="IPR023796">
    <property type="entry name" value="Serpin_dom"/>
</dbReference>
<dbReference type="AlphaFoldDB" id="A0AA40KWH3"/>
<dbReference type="PANTHER" id="PTHR11461">
    <property type="entry name" value="SERINE PROTEASE INHIBITOR, SERPIN"/>
    <property type="match status" value="1"/>
</dbReference>
<keyword evidence="2" id="KW-0646">Protease inhibitor</keyword>
<dbReference type="PANTHER" id="PTHR11461:SF211">
    <property type="entry name" value="GH10112P-RELATED"/>
    <property type="match status" value="1"/>
</dbReference>
<dbReference type="SMART" id="SM00093">
    <property type="entry name" value="SERPIN"/>
    <property type="match status" value="1"/>
</dbReference>
<evidence type="ECO:0000256" key="4">
    <source>
        <dbReference type="RuleBase" id="RU000411"/>
    </source>
</evidence>
<dbReference type="GO" id="GO:0004867">
    <property type="term" value="F:serine-type endopeptidase inhibitor activity"/>
    <property type="evidence" value="ECO:0007669"/>
    <property type="project" value="UniProtKB-KW"/>
</dbReference>
<feature type="chain" id="PRO_5041386440" description="Serpin domain-containing protein" evidence="6">
    <location>
        <begin position="20"/>
        <end position="440"/>
    </location>
</feature>
<feature type="signal peptide" evidence="6">
    <location>
        <begin position="1"/>
        <end position="19"/>
    </location>
</feature>
<evidence type="ECO:0000256" key="3">
    <source>
        <dbReference type="ARBA" id="ARBA00022900"/>
    </source>
</evidence>
<keyword evidence="9" id="KW-1185">Reference proteome</keyword>
<dbReference type="InterPro" id="IPR042178">
    <property type="entry name" value="Serpin_sf_1"/>
</dbReference>
<reference evidence="8" key="1">
    <citation type="submission" date="2021-10" db="EMBL/GenBank/DDBJ databases">
        <title>Melipona bicolor Genome sequencing and assembly.</title>
        <authorList>
            <person name="Araujo N.S."/>
            <person name="Arias M.C."/>
        </authorList>
    </citation>
    <scope>NUCLEOTIDE SEQUENCE</scope>
    <source>
        <strain evidence="8">USP_2M_L1-L4_2017</strain>
        <tissue evidence="8">Whole body</tissue>
    </source>
</reference>
<name>A0AA40KWH3_9HYME</name>
<evidence type="ECO:0000313" key="8">
    <source>
        <dbReference type="EMBL" id="KAK1135483.1"/>
    </source>
</evidence>
<keyword evidence="5" id="KW-0812">Transmembrane</keyword>
<dbReference type="InterPro" id="IPR036186">
    <property type="entry name" value="Serpin_sf"/>
</dbReference>
<dbReference type="InterPro" id="IPR023795">
    <property type="entry name" value="Serpin_CS"/>
</dbReference>
<dbReference type="SUPFAM" id="SSF56574">
    <property type="entry name" value="Serpins"/>
    <property type="match status" value="1"/>
</dbReference>
<dbReference type="Proteomes" id="UP001177670">
    <property type="component" value="Unassembled WGS sequence"/>
</dbReference>
<keyword evidence="5" id="KW-1133">Transmembrane helix</keyword>
<gene>
    <name evidence="8" type="ORF">K0M31_000074</name>
</gene>
<keyword evidence="6" id="KW-0732">Signal</keyword>
<feature type="transmembrane region" description="Helical" evidence="5">
    <location>
        <begin position="369"/>
        <end position="393"/>
    </location>
</feature>
<dbReference type="GO" id="GO:0005615">
    <property type="term" value="C:extracellular space"/>
    <property type="evidence" value="ECO:0007669"/>
    <property type="project" value="InterPro"/>
</dbReference>
<dbReference type="InterPro" id="IPR000215">
    <property type="entry name" value="Serpin_fam"/>
</dbReference>
<accession>A0AA40KWH3</accession>
<sequence length="440" mass="50455">MAFCIIYTVLNSFIVITMTQSPTNTTPPNSEDDISKHLSASCNDFTKNLYKELSSDSRGNVVNSPLGIHMILSYLSHGAESTTLNELTKSLYHYDKDSIQEGYRSLITQLNELGDIKLYIANSIYIQDEFELLTEFLTIGREFYKSEISKIDFKNIDAAEKINSWVKQKTNNKISNLVSSDDFDENIKLVLINAIYFNGSWLNTFNAKNTNDKIFHVTRDQTKLVPTMFNKSQYNYSNIPILQAKFIEIPYTNTDIVMIIILPNEIDGLLNLQTNFSWEILTNASRLYGEIELYLPKFKIEFTVDLKNILSKLGVSKMFSRDANFKRISSVPLMVNKILHKAVIEINEEGTEAAAATGDLNFQDNETIFYLHFCMMKLCFLLTLFILAVHLRLRRSMANEPKQFLVDRPFMFVIEYKPKNIPLFIGSVQDIGIASQKDEL</sequence>
<dbReference type="PROSITE" id="PS00284">
    <property type="entry name" value="SERPIN"/>
    <property type="match status" value="1"/>
</dbReference>
<dbReference type="Gene3D" id="3.30.497.10">
    <property type="entry name" value="Antithrombin, subunit I, domain 2"/>
    <property type="match status" value="1"/>
</dbReference>
<evidence type="ECO:0000313" key="9">
    <source>
        <dbReference type="Proteomes" id="UP001177670"/>
    </source>
</evidence>
<dbReference type="InterPro" id="IPR042185">
    <property type="entry name" value="Serpin_sf_2"/>
</dbReference>
<proteinExistence type="inferred from homology"/>
<evidence type="ECO:0000256" key="2">
    <source>
        <dbReference type="ARBA" id="ARBA00022690"/>
    </source>
</evidence>
<feature type="domain" description="Serpin" evidence="7">
    <location>
        <begin position="47"/>
        <end position="431"/>
    </location>
</feature>
<dbReference type="CDD" id="cd19601">
    <property type="entry name" value="serpin42Da-like"/>
    <property type="match status" value="1"/>
</dbReference>
<keyword evidence="5" id="KW-0472">Membrane</keyword>
<evidence type="ECO:0000256" key="6">
    <source>
        <dbReference type="SAM" id="SignalP"/>
    </source>
</evidence>
<evidence type="ECO:0000256" key="1">
    <source>
        <dbReference type="ARBA" id="ARBA00009500"/>
    </source>
</evidence>
<evidence type="ECO:0000259" key="7">
    <source>
        <dbReference type="SMART" id="SM00093"/>
    </source>
</evidence>
<dbReference type="Pfam" id="PF00079">
    <property type="entry name" value="Serpin"/>
    <property type="match status" value="1"/>
</dbReference>
<comment type="similarity">
    <text evidence="1 4">Belongs to the serpin family.</text>
</comment>
<evidence type="ECO:0000256" key="5">
    <source>
        <dbReference type="SAM" id="Phobius"/>
    </source>
</evidence>
<keyword evidence="3" id="KW-0722">Serine protease inhibitor</keyword>
<dbReference type="EMBL" id="JAHYIQ010000001">
    <property type="protein sequence ID" value="KAK1135483.1"/>
    <property type="molecule type" value="Genomic_DNA"/>
</dbReference>